<keyword evidence="1" id="KW-0812">Transmembrane</keyword>
<accession>A0A8J3II60</accession>
<sequence length="340" mass="37378">MARRFHPRSTPAENLRVVIRSLPWKILLLVPILVIVVVPTFLVGTRVGSNVLPSMTHFFYSWSAPAPSATPTPPPPFPAILPQVGSILYTVQDGDSCNTILTYQMRMEDAGQIFSDAKPETVKALNTAIGQDCHKLQPGMVLPLSPHYPLTSFGGIIRKIEASTPQQVLPTPLINVPNQEPATADCSGGCLFTVQIADQVTVKLSVQTTLSVRPGSWIWTFAQMPRKAIKGFDTYPYVDSQLSLNGKTLRGCNFEIDNKRDPLAAACSDLTPNSIVDDDGAWLIGVTGTGALDHWRYAVKKLPTNTRVMLWLSSVNGNLTFRRGNPFYVYDEATHIYQKA</sequence>
<evidence type="ECO:0000313" key="2">
    <source>
        <dbReference type="EMBL" id="GHO91804.1"/>
    </source>
</evidence>
<dbReference type="CDD" id="cd00118">
    <property type="entry name" value="LysM"/>
    <property type="match status" value="1"/>
</dbReference>
<evidence type="ECO:0008006" key="4">
    <source>
        <dbReference type="Google" id="ProtNLM"/>
    </source>
</evidence>
<reference evidence="2" key="1">
    <citation type="submission" date="2020-10" db="EMBL/GenBank/DDBJ databases">
        <title>Taxonomic study of unclassified bacteria belonging to the class Ktedonobacteria.</title>
        <authorList>
            <person name="Yabe S."/>
            <person name="Wang C.M."/>
            <person name="Zheng Y."/>
            <person name="Sakai Y."/>
            <person name="Cavaletti L."/>
            <person name="Monciardini P."/>
            <person name="Donadio S."/>
        </authorList>
    </citation>
    <scope>NUCLEOTIDE SEQUENCE</scope>
    <source>
        <strain evidence="2">ID150040</strain>
    </source>
</reference>
<organism evidence="2 3">
    <name type="scientific">Reticulibacter mediterranei</name>
    <dbReference type="NCBI Taxonomy" id="2778369"/>
    <lineage>
        <taxon>Bacteria</taxon>
        <taxon>Bacillati</taxon>
        <taxon>Chloroflexota</taxon>
        <taxon>Ktedonobacteria</taxon>
        <taxon>Ktedonobacterales</taxon>
        <taxon>Reticulibacteraceae</taxon>
        <taxon>Reticulibacter</taxon>
    </lineage>
</organism>
<keyword evidence="1" id="KW-0472">Membrane</keyword>
<evidence type="ECO:0000313" key="3">
    <source>
        <dbReference type="Proteomes" id="UP000597444"/>
    </source>
</evidence>
<proteinExistence type="predicted"/>
<name>A0A8J3II60_9CHLR</name>
<dbReference type="AlphaFoldDB" id="A0A8J3II60"/>
<dbReference type="EMBL" id="BNJK01000001">
    <property type="protein sequence ID" value="GHO91804.1"/>
    <property type="molecule type" value="Genomic_DNA"/>
</dbReference>
<protein>
    <recommendedName>
        <fullName evidence="4">LysM domain-containing protein</fullName>
    </recommendedName>
</protein>
<dbReference type="RefSeq" id="WP_220202678.1">
    <property type="nucleotide sequence ID" value="NZ_BNJK01000001.1"/>
</dbReference>
<dbReference type="InterPro" id="IPR018392">
    <property type="entry name" value="LysM"/>
</dbReference>
<feature type="transmembrane region" description="Helical" evidence="1">
    <location>
        <begin position="26"/>
        <end position="44"/>
    </location>
</feature>
<keyword evidence="1" id="KW-1133">Transmembrane helix</keyword>
<keyword evidence="3" id="KW-1185">Reference proteome</keyword>
<gene>
    <name evidence="2" type="ORF">KSF_018520</name>
</gene>
<evidence type="ECO:0000256" key="1">
    <source>
        <dbReference type="SAM" id="Phobius"/>
    </source>
</evidence>
<comment type="caution">
    <text evidence="2">The sequence shown here is derived from an EMBL/GenBank/DDBJ whole genome shotgun (WGS) entry which is preliminary data.</text>
</comment>
<dbReference type="Proteomes" id="UP000597444">
    <property type="component" value="Unassembled WGS sequence"/>
</dbReference>